<name>A0A1I4UHM5_9FLAO</name>
<feature type="transmembrane region" description="Helical" evidence="1">
    <location>
        <begin position="6"/>
        <end position="24"/>
    </location>
</feature>
<evidence type="ECO:0000313" key="3">
    <source>
        <dbReference type="Proteomes" id="UP000182961"/>
    </source>
</evidence>
<evidence type="ECO:0000256" key="1">
    <source>
        <dbReference type="SAM" id="Phobius"/>
    </source>
</evidence>
<dbReference type="Proteomes" id="UP000182961">
    <property type="component" value="Unassembled WGS sequence"/>
</dbReference>
<organism evidence="2 3">
    <name type="scientific">Flavobacterium succinicans</name>
    <dbReference type="NCBI Taxonomy" id="29536"/>
    <lineage>
        <taxon>Bacteria</taxon>
        <taxon>Pseudomonadati</taxon>
        <taxon>Bacteroidota</taxon>
        <taxon>Flavobacteriia</taxon>
        <taxon>Flavobacteriales</taxon>
        <taxon>Flavobacteriaceae</taxon>
        <taxon>Flavobacterium</taxon>
    </lineage>
</organism>
<proteinExistence type="predicted"/>
<dbReference type="EMBL" id="FOUT01000003">
    <property type="protein sequence ID" value="SFM88502.1"/>
    <property type="molecule type" value="Genomic_DNA"/>
</dbReference>
<sequence>MDTSVTIIGLVITLLIAIPLYFIFKSNAIQKKRILSIQAIHNPKNKYNFTITENQNKKVYSIDTLNQAFLFMDFHPKEPFSKLIELNTISSCEIKYIKDVANDLTKKIELYFISSTSNIKESITVYNAEYDLINQICEHEDGQLAKKWKKIIDNCLTH</sequence>
<reference evidence="3" key="1">
    <citation type="submission" date="2016-10" db="EMBL/GenBank/DDBJ databases">
        <authorList>
            <person name="Varghese N."/>
            <person name="Submissions S."/>
        </authorList>
    </citation>
    <scope>NUCLEOTIDE SEQUENCE [LARGE SCALE GENOMIC DNA]</scope>
    <source>
        <strain evidence="3">DSM 4002</strain>
    </source>
</reference>
<dbReference type="RefSeq" id="WP_035717467.1">
    <property type="nucleotide sequence ID" value="NZ_CBCRUM010000002.1"/>
</dbReference>
<keyword evidence="1" id="KW-0812">Transmembrane</keyword>
<gene>
    <name evidence="2" type="ORF">SAMN05444143_103178</name>
</gene>
<keyword evidence="1" id="KW-1133">Transmembrane helix</keyword>
<dbReference type="eggNOG" id="ENOG5032WAS">
    <property type="taxonomic scope" value="Bacteria"/>
</dbReference>
<protein>
    <submittedName>
        <fullName evidence="2">Uncharacterized protein</fullName>
    </submittedName>
</protein>
<dbReference type="AlphaFoldDB" id="A0A1I4UHM5"/>
<keyword evidence="3" id="KW-1185">Reference proteome</keyword>
<accession>A0A1I4UHM5</accession>
<keyword evidence="1" id="KW-0472">Membrane</keyword>
<evidence type="ECO:0000313" key="2">
    <source>
        <dbReference type="EMBL" id="SFM88502.1"/>
    </source>
</evidence>